<dbReference type="GO" id="GO:0009166">
    <property type="term" value="P:nucleotide catabolic process"/>
    <property type="evidence" value="ECO:0007669"/>
    <property type="project" value="InterPro"/>
</dbReference>
<dbReference type="EMBL" id="CP064939">
    <property type="protein sequence ID" value="QPH37835.1"/>
    <property type="molecule type" value="Genomic_DNA"/>
</dbReference>
<evidence type="ECO:0000313" key="2">
    <source>
        <dbReference type="Proteomes" id="UP000594759"/>
    </source>
</evidence>
<name>A0A7U3Q536_9SPHI</name>
<evidence type="ECO:0008006" key="3">
    <source>
        <dbReference type="Google" id="ProtNLM"/>
    </source>
</evidence>
<dbReference type="InterPro" id="IPR006179">
    <property type="entry name" value="5_nucleotidase/apyrase"/>
</dbReference>
<reference evidence="1 2" key="1">
    <citation type="submission" date="2020-11" db="EMBL/GenBank/DDBJ databases">
        <title>Pedobacter endophytica, an endophytic bacteria isolated form Carex pumila.</title>
        <authorList>
            <person name="Peng Y."/>
            <person name="Jiang L."/>
            <person name="Lee J."/>
        </authorList>
    </citation>
    <scope>NUCLEOTIDE SEQUENCE [LARGE SCALE GENOMIC DNA]</scope>
    <source>
        <strain evidence="1 2">JBR3-12</strain>
    </source>
</reference>
<dbReference type="AlphaFoldDB" id="A0A7U3Q536"/>
<keyword evidence="2" id="KW-1185">Reference proteome</keyword>
<dbReference type="Gene3D" id="3.60.21.10">
    <property type="match status" value="1"/>
</dbReference>
<sequence length="318" mass="34845">MTTNRRSFLRKNLFVTSSLLLTGTLDSVARTVRKINTVAANQSQVNITYTNDLKGKLATVFQDCGGLKQLHSDLSSHDISSLVFDAGGFLNPVQDAGGQLKAIDLMNKINYHAVNLSAADLVQGVDHFVSVLPYMQFQLVSCNYVFESSALKKAVKPYQIITYGKFKVGVTGVGEPANISGVQVKNPFTALTQTVRILREKHQCDIIVCLAHLGFDKKSEVNNQAIAEQSQGVDLFIGGNAQQSKSRLWVLRNKSKSEVLLTNNFDGGLSSGRVSLDFSQQKERMGIDLKTNVPGAINRDHQHQVLALLSSSKNQFNT</sequence>
<dbReference type="InterPro" id="IPR029052">
    <property type="entry name" value="Metallo-depent_PP-like"/>
</dbReference>
<organism evidence="1 2">
    <name type="scientific">Pedobacter endophyticus</name>
    <dbReference type="NCBI Taxonomy" id="2789740"/>
    <lineage>
        <taxon>Bacteria</taxon>
        <taxon>Pseudomonadati</taxon>
        <taxon>Bacteroidota</taxon>
        <taxon>Sphingobacteriia</taxon>
        <taxon>Sphingobacteriales</taxon>
        <taxon>Sphingobacteriaceae</taxon>
        <taxon>Pedobacter</taxon>
    </lineage>
</organism>
<dbReference type="Proteomes" id="UP000594759">
    <property type="component" value="Chromosome"/>
</dbReference>
<dbReference type="GO" id="GO:0016787">
    <property type="term" value="F:hydrolase activity"/>
    <property type="evidence" value="ECO:0007669"/>
    <property type="project" value="InterPro"/>
</dbReference>
<dbReference type="PANTHER" id="PTHR11575:SF24">
    <property type="entry name" value="5'-NUCLEOTIDASE"/>
    <property type="match status" value="1"/>
</dbReference>
<dbReference type="PANTHER" id="PTHR11575">
    <property type="entry name" value="5'-NUCLEOTIDASE-RELATED"/>
    <property type="match status" value="1"/>
</dbReference>
<gene>
    <name evidence="1" type="ORF">IZT61_12005</name>
</gene>
<dbReference type="KEGG" id="pex:IZT61_12005"/>
<dbReference type="SUPFAM" id="SSF56300">
    <property type="entry name" value="Metallo-dependent phosphatases"/>
    <property type="match status" value="1"/>
</dbReference>
<accession>A0A7U3Q536</accession>
<dbReference type="RefSeq" id="WP_196097147.1">
    <property type="nucleotide sequence ID" value="NZ_CP064939.1"/>
</dbReference>
<proteinExistence type="predicted"/>
<evidence type="ECO:0000313" key="1">
    <source>
        <dbReference type="EMBL" id="QPH37835.1"/>
    </source>
</evidence>
<protein>
    <recommendedName>
        <fullName evidence="3">5'-nucleotidase</fullName>
    </recommendedName>
</protein>